<dbReference type="SUPFAM" id="SSF48452">
    <property type="entry name" value="TPR-like"/>
    <property type="match status" value="1"/>
</dbReference>
<sequence>MNQQWKHLISTANGHFSSQAYHSALSLYQKALSLLETDWSIHLQQHPDNALAAMMVTHFNLADTWQALDQAEQACIQFEQACSFIHQLIERPGLSESIRHSAIRAAGRLDMEWACCVKQHSRNLPEQHKRHYANAHLALEQISYRQMH</sequence>
<name>A0A839ISF0_9GAMM</name>
<dbReference type="Proteomes" id="UP000565262">
    <property type="component" value="Unassembled WGS sequence"/>
</dbReference>
<evidence type="ECO:0008006" key="3">
    <source>
        <dbReference type="Google" id="ProtNLM"/>
    </source>
</evidence>
<gene>
    <name evidence="1" type="ORF">H4O21_17445</name>
</gene>
<protein>
    <recommendedName>
        <fullName evidence="3">Tetratricopeptide repeat protein</fullName>
    </recommendedName>
</protein>
<comment type="caution">
    <text evidence="1">The sequence shown here is derived from an EMBL/GenBank/DDBJ whole genome shotgun (WGS) entry which is preliminary data.</text>
</comment>
<dbReference type="AlphaFoldDB" id="A0A839ISF0"/>
<dbReference type="Gene3D" id="1.25.40.10">
    <property type="entry name" value="Tetratricopeptide repeat domain"/>
    <property type="match status" value="1"/>
</dbReference>
<proteinExistence type="predicted"/>
<dbReference type="RefSeq" id="WP_182810161.1">
    <property type="nucleotide sequence ID" value="NZ_JACJFM010000027.1"/>
</dbReference>
<dbReference type="EMBL" id="JACJFM010000027">
    <property type="protein sequence ID" value="MBB1488393.1"/>
    <property type="molecule type" value="Genomic_DNA"/>
</dbReference>
<evidence type="ECO:0000313" key="2">
    <source>
        <dbReference type="Proteomes" id="UP000565262"/>
    </source>
</evidence>
<keyword evidence="2" id="KW-1185">Reference proteome</keyword>
<dbReference type="InterPro" id="IPR011990">
    <property type="entry name" value="TPR-like_helical_dom_sf"/>
</dbReference>
<evidence type="ECO:0000313" key="1">
    <source>
        <dbReference type="EMBL" id="MBB1488393.1"/>
    </source>
</evidence>
<organism evidence="1 2">
    <name type="scientific">Oceanospirillum sediminis</name>
    <dbReference type="NCBI Taxonomy" id="2760088"/>
    <lineage>
        <taxon>Bacteria</taxon>
        <taxon>Pseudomonadati</taxon>
        <taxon>Pseudomonadota</taxon>
        <taxon>Gammaproteobacteria</taxon>
        <taxon>Oceanospirillales</taxon>
        <taxon>Oceanospirillaceae</taxon>
        <taxon>Oceanospirillum</taxon>
    </lineage>
</organism>
<reference evidence="1 2" key="1">
    <citation type="submission" date="2020-08" db="EMBL/GenBank/DDBJ databases">
        <title>Oceanospirillum sp. nov. isolated from marine sediment.</title>
        <authorList>
            <person name="Ji X."/>
        </authorList>
    </citation>
    <scope>NUCLEOTIDE SEQUENCE [LARGE SCALE GENOMIC DNA]</scope>
    <source>
        <strain evidence="1 2">D5</strain>
    </source>
</reference>
<accession>A0A839ISF0</accession>